<dbReference type="GO" id="GO:0015807">
    <property type="term" value="P:L-amino acid transport"/>
    <property type="evidence" value="ECO:0007669"/>
    <property type="project" value="TreeGrafter"/>
</dbReference>
<dbReference type="PROSITE" id="PS00211">
    <property type="entry name" value="ABC_TRANSPORTER_1"/>
    <property type="match status" value="1"/>
</dbReference>
<sequence length="222" mass="23955">MINAVKSVNFEVNTGEIVALIGANGAGKSTILRTISGLVKPSQGSITYGDHDLLKLVPKKIVETGISHVPEGRHVFKGLTVKENLELGAFLRNDKEGILEDAKAVYQRFPILEERKNQDAATLSGGEQQMLAMGRALMSKPKLLLLDEPSMGLAPIFIKEIFNIIVDIQKQGTTVLLIEQNAKMALTIANRGYVLETGEIVLSGTGAELLESDDVQKAYLGG</sequence>
<dbReference type="Pfam" id="PF00005">
    <property type="entry name" value="ABC_tran"/>
    <property type="match status" value="1"/>
</dbReference>
<keyword evidence="3" id="KW-0547">Nucleotide-binding</keyword>
<dbReference type="InterPro" id="IPR003593">
    <property type="entry name" value="AAA+_ATPase"/>
</dbReference>
<dbReference type="PIRSF" id="PIRSF039137">
    <property type="entry name" value="ABC_branched_ATPase"/>
    <property type="match status" value="1"/>
</dbReference>
<dbReference type="EMBL" id="WJQT01000001">
    <property type="protein sequence ID" value="MRJ46030.1"/>
    <property type="molecule type" value="Genomic_DNA"/>
</dbReference>
<dbReference type="InterPro" id="IPR052156">
    <property type="entry name" value="BCAA_Transport_ATP-bd_LivF"/>
</dbReference>
<dbReference type="InterPro" id="IPR003439">
    <property type="entry name" value="ABC_transporter-like_ATP-bd"/>
</dbReference>
<evidence type="ECO:0000256" key="5">
    <source>
        <dbReference type="ARBA" id="ARBA00022970"/>
    </source>
</evidence>
<evidence type="ECO:0000256" key="1">
    <source>
        <dbReference type="ARBA" id="ARBA00005417"/>
    </source>
</evidence>
<dbReference type="InterPro" id="IPR017871">
    <property type="entry name" value="ABC_transporter-like_CS"/>
</dbReference>
<keyword evidence="10" id="KW-1185">Reference proteome</keyword>
<evidence type="ECO:0000313" key="9">
    <source>
        <dbReference type="EMBL" id="MRJ46030.1"/>
    </source>
</evidence>
<reference evidence="10 12" key="2">
    <citation type="submission" date="2019-11" db="EMBL/GenBank/DDBJ databases">
        <title>Characterisation of Fundicoccus ignavus gen. nov. sp. nov., a novel genus of the family Aerococcaceae isolated from bulk tank milk.</title>
        <authorList>
            <person name="Siebert A."/>
            <person name="Huptas C."/>
            <person name="Wenning M."/>
            <person name="Scherer S."/>
            <person name="Doll E.V."/>
        </authorList>
    </citation>
    <scope>NUCLEOTIDE SEQUENCE [LARGE SCALE GENOMIC DNA]</scope>
    <source>
        <strain evidence="7 12">DSM 109653</strain>
        <strain evidence="8 10">WS4759</strain>
    </source>
</reference>
<gene>
    <name evidence="9" type="ORF">GF867_00380</name>
    <name evidence="8" type="ORF">GIY09_09805</name>
    <name evidence="7" type="ORF">GIY11_03455</name>
</gene>
<proteinExistence type="inferred from homology"/>
<keyword evidence="5" id="KW-0029">Amino-acid transport</keyword>
<evidence type="ECO:0000313" key="7">
    <source>
        <dbReference type="EMBL" id="MRI81066.1"/>
    </source>
</evidence>
<evidence type="ECO:0000256" key="3">
    <source>
        <dbReference type="ARBA" id="ARBA00022741"/>
    </source>
</evidence>
<evidence type="ECO:0000256" key="4">
    <source>
        <dbReference type="ARBA" id="ARBA00022840"/>
    </source>
</evidence>
<dbReference type="Proteomes" id="UP000469870">
    <property type="component" value="Unassembled WGS sequence"/>
</dbReference>
<name>A0A6I2GE76_9LACT</name>
<dbReference type="RefSeq" id="WP_153831449.1">
    <property type="nucleotide sequence ID" value="NZ_WJQR01000003.1"/>
</dbReference>
<dbReference type="GO" id="GO:0015658">
    <property type="term" value="F:branched-chain amino acid transmembrane transporter activity"/>
    <property type="evidence" value="ECO:0007669"/>
    <property type="project" value="InterPro"/>
</dbReference>
<evidence type="ECO:0000313" key="8">
    <source>
        <dbReference type="EMBL" id="MRI86137.1"/>
    </source>
</evidence>
<dbReference type="InterPro" id="IPR027417">
    <property type="entry name" value="P-loop_NTPase"/>
</dbReference>
<dbReference type="Gene3D" id="3.40.50.300">
    <property type="entry name" value="P-loop containing nucleotide triphosphate hydrolases"/>
    <property type="match status" value="1"/>
</dbReference>
<dbReference type="Proteomes" id="UP000430975">
    <property type="component" value="Unassembled WGS sequence"/>
</dbReference>
<comment type="caution">
    <text evidence="8">The sequence shown here is derived from an EMBL/GenBank/DDBJ whole genome shotgun (WGS) entry which is preliminary data.</text>
</comment>
<keyword evidence="2" id="KW-0813">Transport</keyword>
<dbReference type="GO" id="GO:0005524">
    <property type="term" value="F:ATP binding"/>
    <property type="evidence" value="ECO:0007669"/>
    <property type="project" value="UniProtKB-KW"/>
</dbReference>
<dbReference type="EMBL" id="WJQR01000003">
    <property type="protein sequence ID" value="MRI81066.1"/>
    <property type="molecule type" value="Genomic_DNA"/>
</dbReference>
<accession>A0A6I2GE76</accession>
<comment type="similarity">
    <text evidence="1">Belongs to the ABC transporter superfamily.</text>
</comment>
<evidence type="ECO:0000256" key="2">
    <source>
        <dbReference type="ARBA" id="ARBA00022448"/>
    </source>
</evidence>
<evidence type="ECO:0000313" key="12">
    <source>
        <dbReference type="Proteomes" id="UP000469870"/>
    </source>
</evidence>
<reference evidence="9 11" key="1">
    <citation type="submission" date="2019-11" db="EMBL/GenBank/DDBJ databases">
        <title>Characterisation of Fundicoccus ignavus gen. nov. sp. nov., a novel genus of the family Aerococcaceae from bulk tank milk.</title>
        <authorList>
            <person name="Siebert A."/>
            <person name="Huptas C."/>
            <person name="Wenning M."/>
            <person name="Scherer S."/>
            <person name="Doll E.V."/>
        </authorList>
    </citation>
    <scope>NUCLEOTIDE SEQUENCE [LARGE SCALE GENOMIC DNA]</scope>
    <source>
        <strain evidence="9 11">DSM 109652</strain>
    </source>
</reference>
<dbReference type="SMART" id="SM00382">
    <property type="entry name" value="AAA"/>
    <property type="match status" value="1"/>
</dbReference>
<keyword evidence="4 8" id="KW-0067">ATP-binding</keyword>
<dbReference type="Proteomes" id="UP000440066">
    <property type="component" value="Unassembled WGS sequence"/>
</dbReference>
<dbReference type="GO" id="GO:0016887">
    <property type="term" value="F:ATP hydrolysis activity"/>
    <property type="evidence" value="ECO:0007669"/>
    <property type="project" value="InterPro"/>
</dbReference>
<evidence type="ECO:0000259" key="6">
    <source>
        <dbReference type="PROSITE" id="PS50893"/>
    </source>
</evidence>
<dbReference type="PROSITE" id="PS50893">
    <property type="entry name" value="ABC_TRANSPORTER_2"/>
    <property type="match status" value="1"/>
</dbReference>
<protein>
    <submittedName>
        <fullName evidence="8">ATP-binding cassette domain-containing protein</fullName>
    </submittedName>
</protein>
<dbReference type="SUPFAM" id="SSF52540">
    <property type="entry name" value="P-loop containing nucleoside triphosphate hydrolases"/>
    <property type="match status" value="1"/>
</dbReference>
<dbReference type="EMBL" id="WJQS01000009">
    <property type="protein sequence ID" value="MRI86137.1"/>
    <property type="molecule type" value="Genomic_DNA"/>
</dbReference>
<dbReference type="PANTHER" id="PTHR43820">
    <property type="entry name" value="HIGH-AFFINITY BRANCHED-CHAIN AMINO ACID TRANSPORT ATP-BINDING PROTEIN LIVF"/>
    <property type="match status" value="1"/>
</dbReference>
<dbReference type="InterPro" id="IPR030660">
    <property type="entry name" value="ABC_branched_ATPase_LivF/BraG"/>
</dbReference>
<dbReference type="CDD" id="cd03224">
    <property type="entry name" value="ABC_TM1139_LivF_branched"/>
    <property type="match status" value="1"/>
</dbReference>
<evidence type="ECO:0000313" key="10">
    <source>
        <dbReference type="Proteomes" id="UP000430975"/>
    </source>
</evidence>
<feature type="domain" description="ABC transporter" evidence="6">
    <location>
        <begin position="1"/>
        <end position="222"/>
    </location>
</feature>
<evidence type="ECO:0000313" key="11">
    <source>
        <dbReference type="Proteomes" id="UP000440066"/>
    </source>
</evidence>
<dbReference type="PANTHER" id="PTHR43820:SF4">
    <property type="entry name" value="HIGH-AFFINITY BRANCHED-CHAIN AMINO ACID TRANSPORT ATP-BINDING PROTEIN LIVF"/>
    <property type="match status" value="1"/>
</dbReference>
<dbReference type="AlphaFoldDB" id="A0A6I2GE76"/>
<organism evidence="8 10">
    <name type="scientific">Fundicoccus ignavus</name>
    <dbReference type="NCBI Taxonomy" id="2664442"/>
    <lineage>
        <taxon>Bacteria</taxon>
        <taxon>Bacillati</taxon>
        <taxon>Bacillota</taxon>
        <taxon>Bacilli</taxon>
        <taxon>Lactobacillales</taxon>
        <taxon>Aerococcaceae</taxon>
        <taxon>Fundicoccus</taxon>
    </lineage>
</organism>